<keyword evidence="2" id="KW-1185">Reference proteome</keyword>
<dbReference type="InterPro" id="IPR022292">
    <property type="entry name" value="CHP03843"/>
</dbReference>
<protein>
    <recommendedName>
        <fullName evidence="3">Phosphatidylinositol kinase</fullName>
    </recommendedName>
</protein>
<dbReference type="AlphaFoldDB" id="A0A0W8I6V7"/>
<dbReference type="NCBIfam" id="TIGR03843">
    <property type="entry name" value="SCO1664 family protein"/>
    <property type="match status" value="1"/>
</dbReference>
<dbReference type="OrthoDB" id="3423180at2"/>
<comment type="caution">
    <text evidence="1">The sequence shown here is derived from an EMBL/GenBank/DDBJ whole genome shotgun (WGS) entry which is preliminary data.</text>
</comment>
<evidence type="ECO:0008006" key="3">
    <source>
        <dbReference type="Google" id="ProtNLM"/>
    </source>
</evidence>
<accession>A0A0W8I6V7</accession>
<reference evidence="1 2" key="1">
    <citation type="submission" date="2015-12" db="EMBL/GenBank/DDBJ databases">
        <title>Serinicoccus chungangenesis strain CD08_5 genome sequencing and assembly.</title>
        <authorList>
            <person name="Chander A.M."/>
            <person name="Kaur G."/>
            <person name="Nair G.R."/>
            <person name="Dhawan D.K."/>
            <person name="Kochhar R.K."/>
            <person name="Mayilraj S."/>
            <person name="Bhadada S.K."/>
        </authorList>
    </citation>
    <scope>NUCLEOTIDE SEQUENCE [LARGE SCALE GENOMIC DNA]</scope>
    <source>
        <strain evidence="1 2">CD08_5</strain>
    </source>
</reference>
<dbReference type="EMBL" id="LQBL01000027">
    <property type="protein sequence ID" value="KUG54355.1"/>
    <property type="molecule type" value="Genomic_DNA"/>
</dbReference>
<evidence type="ECO:0000313" key="2">
    <source>
        <dbReference type="Proteomes" id="UP000054837"/>
    </source>
</evidence>
<dbReference type="RefSeq" id="WP_058891088.1">
    <property type="nucleotide sequence ID" value="NZ_LQBL01000027.1"/>
</dbReference>
<organism evidence="1 2">
    <name type="scientific">Serinicoccus chungangensis</name>
    <dbReference type="NCBI Taxonomy" id="767452"/>
    <lineage>
        <taxon>Bacteria</taxon>
        <taxon>Bacillati</taxon>
        <taxon>Actinomycetota</taxon>
        <taxon>Actinomycetes</taxon>
        <taxon>Micrococcales</taxon>
        <taxon>Ornithinimicrobiaceae</taxon>
        <taxon>Serinicoccus</taxon>
    </lineage>
</organism>
<evidence type="ECO:0000313" key="1">
    <source>
        <dbReference type="EMBL" id="KUG54355.1"/>
    </source>
</evidence>
<dbReference type="Proteomes" id="UP000054837">
    <property type="component" value="Unassembled WGS sequence"/>
</dbReference>
<gene>
    <name evidence="1" type="ORF">AVL62_03815</name>
</gene>
<name>A0A0W8I6V7_9MICO</name>
<sequence>MDDDAALELLHTLTVEPVGVLTQASNLTLLVDLTDAQGEPSGHRAVYKPVKGERPLHDFPPASLGRREVAAYLISRAGGFDLVPPTVLREGPLGPGSVQWWVEQDPQRLADPAAGLVDVVVPEDLPEGWCPVVQAEDEHGRALVVAHADDPGLRSMAVLDLVLNNADRKAAHLTRDTQGRLRGFDHGVSLHEEDKLRTVLWGFAEEPLPAPDLERLDVLSHALADADGTLATRLTTLLSEVEREALAARVSRVREEATFPPAPTDRYPLPWPLW</sequence>
<dbReference type="STRING" id="767452.AVL62_03815"/>
<proteinExistence type="predicted"/>